<name>A0AA95EFW9_9VIRU</name>
<feature type="compositionally biased region" description="Basic and acidic residues" evidence="1">
    <location>
        <begin position="327"/>
        <end position="338"/>
    </location>
</feature>
<dbReference type="EMBL" id="ON887157">
    <property type="protein sequence ID" value="WBR15049.1"/>
    <property type="molecule type" value="Genomic_DNA"/>
</dbReference>
<feature type="compositionally biased region" description="Acidic residues" evidence="1">
    <location>
        <begin position="339"/>
        <end position="354"/>
    </location>
</feature>
<reference evidence="2" key="1">
    <citation type="submission" date="2022-06" db="EMBL/GenBank/DDBJ databases">
        <authorList>
            <person name="Legendre M."/>
            <person name="Claverie J.-M."/>
            <person name="Alempic J.-M."/>
            <person name="Abergel C."/>
        </authorList>
    </citation>
    <scope>NUCLEOTIDE SEQUENCE</scope>
    <source>
        <strain evidence="2">Kuranda</strain>
    </source>
</reference>
<feature type="region of interest" description="Disordered" evidence="1">
    <location>
        <begin position="145"/>
        <end position="171"/>
    </location>
</feature>
<keyword evidence="2" id="KW-0946">Virion</keyword>
<proteinExistence type="predicted"/>
<feature type="compositionally biased region" description="Basic and acidic residues" evidence="1">
    <location>
        <begin position="300"/>
        <end position="310"/>
    </location>
</feature>
<keyword evidence="2" id="KW-0261">Viral envelope protein</keyword>
<dbReference type="Proteomes" id="UP001185135">
    <property type="component" value="Segment"/>
</dbReference>
<dbReference type="GO" id="GO:0019031">
    <property type="term" value="C:viral envelope"/>
    <property type="evidence" value="ECO:0007669"/>
    <property type="project" value="UniProtKB-KW"/>
</dbReference>
<evidence type="ECO:0000256" key="1">
    <source>
        <dbReference type="SAM" id="MobiDB-lite"/>
    </source>
</evidence>
<feature type="region of interest" description="Disordered" evidence="1">
    <location>
        <begin position="380"/>
        <end position="417"/>
    </location>
</feature>
<feature type="compositionally biased region" description="Polar residues" evidence="1">
    <location>
        <begin position="1"/>
        <end position="13"/>
    </location>
</feature>
<feature type="region of interest" description="Disordered" evidence="1">
    <location>
        <begin position="250"/>
        <end position="354"/>
    </location>
</feature>
<accession>A0AA95EFW9</accession>
<evidence type="ECO:0000313" key="2">
    <source>
        <dbReference type="EMBL" id="WBR14178.1"/>
    </source>
</evidence>
<feature type="compositionally biased region" description="Basic residues" evidence="1">
    <location>
        <begin position="380"/>
        <end position="395"/>
    </location>
</feature>
<feature type="compositionally biased region" description="Polar residues" evidence="1">
    <location>
        <begin position="408"/>
        <end position="417"/>
    </location>
</feature>
<protein>
    <submittedName>
        <fullName evidence="3">Major outer envelope glycoprotein domain-containing protein</fullName>
    </submittedName>
    <submittedName>
        <fullName evidence="2">Major outer envelope glycoprotein domain-like protein</fullName>
    </submittedName>
</protein>
<feature type="compositionally biased region" description="Low complexity" evidence="1">
    <location>
        <begin position="149"/>
        <end position="161"/>
    </location>
</feature>
<gene>
    <name evidence="2" type="ORF">pkur_cds_3</name>
    <name evidence="3" type="ORF">pkur_cds_875</name>
</gene>
<dbReference type="EMBL" id="ON887157">
    <property type="protein sequence ID" value="WBR14178.1"/>
    <property type="molecule type" value="Genomic_DNA"/>
</dbReference>
<organism evidence="2 4">
    <name type="scientific">Pandoravirus kuranda</name>
    <dbReference type="NCBI Taxonomy" id="3019033"/>
    <lineage>
        <taxon>Viruses</taxon>
        <taxon>Pandoravirus</taxon>
    </lineage>
</organism>
<sequence length="417" mass="44956">MDGSNKRSPASPTENDESAGVIEAGDNNGIGVGALSDREAAASSVTASVQHSMTIIRNNRHTPGGRTAFLMALHDLHRHYVTSALRRRAVNDGRSEVEAAAGYGSFGDLCARELGMDRQSAQRSIKEALVARLFCGVVGGRFDDDGPESSLSSSPSSSSPSQSPPPLLSPTSSVAIAEAASPSAYRCLVAFVNEWQGRDDWIDDSRDLLEAWFAAPARRPLRDIFAAVWARVKSAVGHGMRPTRQHFATACAQERSRMASRSPSVSTGAGPCLGKRKRSPSPSSSPDGKSVATVANSTHRLQDCDPHARINNENARPHAIAVNGHDQTQRDADRHDGGDDVEEEYDGDDDATDDDTTLEIIDTFLSAMDAVRPMLLLRRQQRQRGRLRQQRRRPRPPGPTPPLPVGQGTANDDNNSQ</sequence>
<evidence type="ECO:0000313" key="3">
    <source>
        <dbReference type="EMBL" id="WBR15049.1"/>
    </source>
</evidence>
<feature type="region of interest" description="Disordered" evidence="1">
    <location>
        <begin position="1"/>
        <end position="25"/>
    </location>
</feature>
<evidence type="ECO:0000313" key="4">
    <source>
        <dbReference type="Proteomes" id="UP001185135"/>
    </source>
</evidence>